<keyword evidence="3 6" id="KW-0378">Hydrolase</keyword>
<dbReference type="STRING" id="1403190.A0A0F0I7T0"/>
<evidence type="ECO:0000256" key="2">
    <source>
        <dbReference type="ARBA" id="ARBA00022797"/>
    </source>
</evidence>
<dbReference type="AlphaFoldDB" id="A0A0F0I7T0"/>
<accession>A0A0F0I7T0</accession>
<sequence length="435" mass="48374">MLLHLLFGLSVAVGLSAAERGLPFNFPFSQTPTRFNIRVDSELVDFAKNRAASYRPSYGISDEWTNEGPPAASMAELSTFWAEHYNWSEVEDRMNKRDHFSVVIPGAAGYPGDIPIHFVHHRSLNDSAIPLLLLHGWSSTHLEWDKIIDPLAQFFHLITPDLPGYGFSPAPTESGMDARTMGAAYDVLMKELGYGTYGVVGTDIGYFVSSWMMSDVPDSIIGHFLDFMLLPPTQDDIDRYSGNQTTPEENAYLGSFTAFESDHFAYSTVQAQKPLALSLSMGDSPVGFAGWLWDLKYAGSDGYQYTMDELITEAFTLWVQAPYGAMRSYLETLSPQSGGVDFPSYKVPTGLVQWGNQHGPFPELASFPLAVRDTSRAQPPVIDMEINILTHSLDHGQSVRQPTWFISSDMPLEGTFRLKVIGTYMLRICESSLIV</sequence>
<evidence type="ECO:0000259" key="5">
    <source>
        <dbReference type="Pfam" id="PF06441"/>
    </source>
</evidence>
<keyword evidence="2" id="KW-0058">Aromatic hydrocarbons catabolism</keyword>
<comment type="similarity">
    <text evidence="1">Belongs to the peptidase S33 family.</text>
</comment>
<proteinExistence type="inferred from homology"/>
<dbReference type="GO" id="GO:0004301">
    <property type="term" value="F:epoxide hydrolase activity"/>
    <property type="evidence" value="ECO:0007669"/>
    <property type="project" value="TreeGrafter"/>
</dbReference>
<feature type="chain" id="PRO_5002442934" evidence="4">
    <location>
        <begin position="19"/>
        <end position="435"/>
    </location>
</feature>
<gene>
    <name evidence="6" type="ORF">P875_00064731</name>
</gene>
<dbReference type="SUPFAM" id="SSF53474">
    <property type="entry name" value="alpha/beta-Hydrolases"/>
    <property type="match status" value="1"/>
</dbReference>
<evidence type="ECO:0000313" key="6">
    <source>
        <dbReference type="EMBL" id="KJK63809.1"/>
    </source>
</evidence>
<dbReference type="GO" id="GO:0097176">
    <property type="term" value="P:epoxide metabolic process"/>
    <property type="evidence" value="ECO:0007669"/>
    <property type="project" value="TreeGrafter"/>
</dbReference>
<dbReference type="InterPro" id="IPR029058">
    <property type="entry name" value="AB_hydrolase_fold"/>
</dbReference>
<dbReference type="OrthoDB" id="6431331at2759"/>
<dbReference type="EMBL" id="JZEE01000541">
    <property type="protein sequence ID" value="KJK63809.1"/>
    <property type="molecule type" value="Genomic_DNA"/>
</dbReference>
<dbReference type="Gene3D" id="3.40.50.1820">
    <property type="entry name" value="alpha/beta hydrolase"/>
    <property type="match status" value="1"/>
</dbReference>
<dbReference type="PANTHER" id="PTHR21661:SF35">
    <property type="entry name" value="EPOXIDE HYDROLASE"/>
    <property type="match status" value="1"/>
</dbReference>
<dbReference type="Proteomes" id="UP000033540">
    <property type="component" value="Unassembled WGS sequence"/>
</dbReference>
<feature type="domain" description="Epoxide hydrolase N-terminal" evidence="5">
    <location>
        <begin position="33"/>
        <end position="144"/>
    </location>
</feature>
<name>A0A0F0I7T0_ASPPU</name>
<evidence type="ECO:0000256" key="3">
    <source>
        <dbReference type="ARBA" id="ARBA00022801"/>
    </source>
</evidence>
<evidence type="ECO:0000313" key="7">
    <source>
        <dbReference type="Proteomes" id="UP000033540"/>
    </source>
</evidence>
<dbReference type="InterPro" id="IPR010497">
    <property type="entry name" value="Epoxide_hydro_N"/>
</dbReference>
<protein>
    <submittedName>
        <fullName evidence="6">Epoxide hydrolase N terminu</fullName>
    </submittedName>
</protein>
<dbReference type="Pfam" id="PF06441">
    <property type="entry name" value="EHN"/>
    <property type="match status" value="1"/>
</dbReference>
<reference evidence="6 7" key="1">
    <citation type="submission" date="2015-02" db="EMBL/GenBank/DDBJ databases">
        <title>Draft genome sequence of Aspergillus parasiticus SU-1.</title>
        <authorList>
            <person name="Yu J."/>
            <person name="Fedorova N."/>
            <person name="Yin Y."/>
            <person name="Losada L."/>
            <person name="Zafar N."/>
            <person name="Taujale R."/>
            <person name="Ehrlich K.C."/>
            <person name="Bhatnagar D."/>
            <person name="Cleveland T.E."/>
            <person name="Bennett J.W."/>
            <person name="Nierman W.C."/>
        </authorList>
    </citation>
    <scope>NUCLEOTIDE SEQUENCE [LARGE SCALE GENOMIC DNA]</scope>
    <source>
        <strain evidence="7">ATCC 56775 / NRRL 5862 / SRRC 143 / SU-1</strain>
    </source>
</reference>
<dbReference type="PANTHER" id="PTHR21661">
    <property type="entry name" value="EPOXIDE HYDROLASE 1-RELATED"/>
    <property type="match status" value="1"/>
</dbReference>
<feature type="signal peptide" evidence="4">
    <location>
        <begin position="1"/>
        <end position="18"/>
    </location>
</feature>
<keyword evidence="4" id="KW-0732">Signal</keyword>
<evidence type="ECO:0000256" key="4">
    <source>
        <dbReference type="SAM" id="SignalP"/>
    </source>
</evidence>
<evidence type="ECO:0000256" key="1">
    <source>
        <dbReference type="ARBA" id="ARBA00010088"/>
    </source>
</evidence>
<organism evidence="6 7">
    <name type="scientific">Aspergillus parasiticus (strain ATCC 56775 / NRRL 5862 / SRRC 143 / SU-1)</name>
    <dbReference type="NCBI Taxonomy" id="1403190"/>
    <lineage>
        <taxon>Eukaryota</taxon>
        <taxon>Fungi</taxon>
        <taxon>Dikarya</taxon>
        <taxon>Ascomycota</taxon>
        <taxon>Pezizomycotina</taxon>
        <taxon>Eurotiomycetes</taxon>
        <taxon>Eurotiomycetidae</taxon>
        <taxon>Eurotiales</taxon>
        <taxon>Aspergillaceae</taxon>
        <taxon>Aspergillus</taxon>
        <taxon>Aspergillus subgen. Circumdati</taxon>
    </lineage>
</organism>
<comment type="caution">
    <text evidence="6">The sequence shown here is derived from an EMBL/GenBank/DDBJ whole genome shotgun (WGS) entry which is preliminary data.</text>
</comment>